<feature type="transmembrane region" description="Helical" evidence="6">
    <location>
        <begin position="180"/>
        <end position="204"/>
    </location>
</feature>
<dbReference type="PANTHER" id="PTHR42893">
    <property type="entry name" value="PROTEIN DETOXIFICATION 44, CHLOROPLASTIC-RELATED"/>
    <property type="match status" value="1"/>
</dbReference>
<gene>
    <name evidence="7" type="ORF">WJX73_004686</name>
</gene>
<dbReference type="InterPro" id="IPR044644">
    <property type="entry name" value="DinF-like"/>
</dbReference>
<feature type="transmembrane region" description="Helical" evidence="6">
    <location>
        <begin position="93"/>
        <end position="116"/>
    </location>
</feature>
<dbReference type="EMBL" id="JALJOQ010000098">
    <property type="protein sequence ID" value="KAK9798507.1"/>
    <property type="molecule type" value="Genomic_DNA"/>
</dbReference>
<keyword evidence="4 6" id="KW-1133">Transmembrane helix</keyword>
<dbReference type="PANTHER" id="PTHR42893:SF46">
    <property type="entry name" value="PROTEIN DETOXIFICATION 44, CHLOROPLASTIC"/>
    <property type="match status" value="1"/>
</dbReference>
<dbReference type="InterPro" id="IPR002528">
    <property type="entry name" value="MATE_fam"/>
</dbReference>
<keyword evidence="5 6" id="KW-0472">Membrane</keyword>
<keyword evidence="3 6" id="KW-0812">Transmembrane</keyword>
<comment type="similarity">
    <text evidence="2">Belongs to the multi antimicrobial extrusion (MATE) (TC 2.A.66.1) family.</text>
</comment>
<feature type="transmembrane region" description="Helical" evidence="6">
    <location>
        <begin position="216"/>
        <end position="236"/>
    </location>
</feature>
<dbReference type="Proteomes" id="UP001465755">
    <property type="component" value="Unassembled WGS sequence"/>
</dbReference>
<dbReference type="NCBIfam" id="TIGR00797">
    <property type="entry name" value="matE"/>
    <property type="match status" value="1"/>
</dbReference>
<evidence type="ECO:0000256" key="5">
    <source>
        <dbReference type="ARBA" id="ARBA00023136"/>
    </source>
</evidence>
<keyword evidence="8" id="KW-1185">Reference proteome</keyword>
<feature type="transmembrane region" description="Helical" evidence="6">
    <location>
        <begin position="26"/>
        <end position="46"/>
    </location>
</feature>
<feature type="transmembrane region" description="Helical" evidence="6">
    <location>
        <begin position="287"/>
        <end position="317"/>
    </location>
</feature>
<dbReference type="Pfam" id="PF01554">
    <property type="entry name" value="MatE"/>
    <property type="match status" value="1"/>
</dbReference>
<sequence length="357" mass="37902">MNLVNSALVGRIGTAEIAGVGCGSMVMTFCTFPFQFLLYVTTPAVARAVSKNDKDEASKGHKDTRTPLIASLVANVANATMVATFIFKFRWGVSGAALATTGSQYICAGIMFYLLVRNKILQLRHLAIPPALADWTPMLKAGAALAIRSVISICVPLFATSRVGTYGTVALATNELMRQLYIGSLTLLAGFDISAQALVASYLGQGDAEEARAVSARIMQIAVASATVLGAVILLNRFNIPKLFSRDAAVILLAGKLMPILACTIPFDAMASILDGTLLGASETSYISAATIINSLMVLFALTRLTVLYPGLATVWLTTKLMTLGRIITGAWRLISKGSRFDQIAAEVQLDLKQKSA</sequence>
<name>A0AAW1NXJ6_9CHLO</name>
<dbReference type="GO" id="GO:0016020">
    <property type="term" value="C:membrane"/>
    <property type="evidence" value="ECO:0007669"/>
    <property type="project" value="UniProtKB-SubCell"/>
</dbReference>
<organism evidence="7 8">
    <name type="scientific">Symbiochloris irregularis</name>
    <dbReference type="NCBI Taxonomy" id="706552"/>
    <lineage>
        <taxon>Eukaryota</taxon>
        <taxon>Viridiplantae</taxon>
        <taxon>Chlorophyta</taxon>
        <taxon>core chlorophytes</taxon>
        <taxon>Trebouxiophyceae</taxon>
        <taxon>Trebouxiales</taxon>
        <taxon>Trebouxiaceae</taxon>
        <taxon>Symbiochloris</taxon>
    </lineage>
</organism>
<proteinExistence type="inferred from homology"/>
<feature type="transmembrane region" description="Helical" evidence="6">
    <location>
        <begin position="67"/>
        <end position="87"/>
    </location>
</feature>
<feature type="transmembrane region" description="Helical" evidence="6">
    <location>
        <begin position="248"/>
        <end position="267"/>
    </location>
</feature>
<evidence type="ECO:0000256" key="1">
    <source>
        <dbReference type="ARBA" id="ARBA00004141"/>
    </source>
</evidence>
<accession>A0AAW1NXJ6</accession>
<evidence type="ECO:0000256" key="4">
    <source>
        <dbReference type="ARBA" id="ARBA00022989"/>
    </source>
</evidence>
<dbReference type="GO" id="GO:0015297">
    <property type="term" value="F:antiporter activity"/>
    <property type="evidence" value="ECO:0007669"/>
    <property type="project" value="InterPro"/>
</dbReference>
<dbReference type="AlphaFoldDB" id="A0AAW1NXJ6"/>
<evidence type="ECO:0000313" key="7">
    <source>
        <dbReference type="EMBL" id="KAK9798507.1"/>
    </source>
</evidence>
<evidence type="ECO:0000256" key="3">
    <source>
        <dbReference type="ARBA" id="ARBA00022692"/>
    </source>
</evidence>
<comment type="caution">
    <text evidence="7">The sequence shown here is derived from an EMBL/GenBank/DDBJ whole genome shotgun (WGS) entry which is preliminary data.</text>
</comment>
<evidence type="ECO:0000256" key="2">
    <source>
        <dbReference type="ARBA" id="ARBA00010199"/>
    </source>
</evidence>
<dbReference type="GO" id="GO:0042910">
    <property type="term" value="F:xenobiotic transmembrane transporter activity"/>
    <property type="evidence" value="ECO:0007669"/>
    <property type="project" value="InterPro"/>
</dbReference>
<reference evidence="7 8" key="1">
    <citation type="journal article" date="2024" name="Nat. Commun.">
        <title>Phylogenomics reveals the evolutionary origins of lichenization in chlorophyte algae.</title>
        <authorList>
            <person name="Puginier C."/>
            <person name="Libourel C."/>
            <person name="Otte J."/>
            <person name="Skaloud P."/>
            <person name="Haon M."/>
            <person name="Grisel S."/>
            <person name="Petersen M."/>
            <person name="Berrin J.G."/>
            <person name="Delaux P.M."/>
            <person name="Dal Grande F."/>
            <person name="Keller J."/>
        </authorList>
    </citation>
    <scope>NUCLEOTIDE SEQUENCE [LARGE SCALE GENOMIC DNA]</scope>
    <source>
        <strain evidence="7 8">SAG 2036</strain>
    </source>
</reference>
<protein>
    <submittedName>
        <fullName evidence="7">Uncharacterized protein</fullName>
    </submittedName>
</protein>
<comment type="subcellular location">
    <subcellularLocation>
        <location evidence="1">Membrane</location>
        <topology evidence="1">Multi-pass membrane protein</topology>
    </subcellularLocation>
</comment>
<evidence type="ECO:0000256" key="6">
    <source>
        <dbReference type="SAM" id="Phobius"/>
    </source>
</evidence>
<evidence type="ECO:0000313" key="8">
    <source>
        <dbReference type="Proteomes" id="UP001465755"/>
    </source>
</evidence>